<evidence type="ECO:0000256" key="1">
    <source>
        <dbReference type="ARBA" id="ARBA00023015"/>
    </source>
</evidence>
<reference evidence="5" key="1">
    <citation type="journal article" date="2014" name="Int. J. Syst. Evol. Microbiol.">
        <title>Complete genome sequence of Corynebacterium casei LMG S-19264T (=DSM 44701T), isolated from a smear-ripened cheese.</title>
        <authorList>
            <consortium name="US DOE Joint Genome Institute (JGI-PGF)"/>
            <person name="Walter F."/>
            <person name="Albersmeier A."/>
            <person name="Kalinowski J."/>
            <person name="Ruckert C."/>
        </authorList>
    </citation>
    <scope>NUCLEOTIDE SEQUENCE</scope>
    <source>
        <strain evidence="5">CGMCC 1.15320</strain>
    </source>
</reference>
<keyword evidence="1" id="KW-0805">Transcription regulation</keyword>
<dbReference type="SMART" id="SM00347">
    <property type="entry name" value="HTH_MARR"/>
    <property type="match status" value="1"/>
</dbReference>
<dbReference type="GO" id="GO:0003677">
    <property type="term" value="F:DNA binding"/>
    <property type="evidence" value="ECO:0007669"/>
    <property type="project" value="UniProtKB-KW"/>
</dbReference>
<accession>A0A916RSJ2</accession>
<evidence type="ECO:0000256" key="2">
    <source>
        <dbReference type="ARBA" id="ARBA00023125"/>
    </source>
</evidence>
<sequence>MKSIAEDETLSTNDYRASIFAGKLKELMVISYVVLGNNVVTGRFIEKRYRMPIQAWSSLYVVREFPGIRAKEIREVIPRPQNTISRAVSLLEARGYLRQEVSETDGREKCLYVTPAGAKLVDELVEISRLRQEEWLAPLTPEERKMFYQLSRKIAEGQKLLTTEVMSVD</sequence>
<proteinExistence type="predicted"/>
<dbReference type="PANTHER" id="PTHR33164:SF95">
    <property type="entry name" value="TRANSCRIPTIONAL REGULATOR"/>
    <property type="match status" value="1"/>
</dbReference>
<reference evidence="5" key="2">
    <citation type="submission" date="2020-09" db="EMBL/GenBank/DDBJ databases">
        <authorList>
            <person name="Sun Q."/>
            <person name="Zhou Y."/>
        </authorList>
    </citation>
    <scope>NUCLEOTIDE SEQUENCE</scope>
    <source>
        <strain evidence="5">CGMCC 1.15320</strain>
    </source>
</reference>
<dbReference type="InterPro" id="IPR000835">
    <property type="entry name" value="HTH_MarR-typ"/>
</dbReference>
<gene>
    <name evidence="5" type="ORF">GCM10011385_22480</name>
</gene>
<name>A0A916RSJ2_9HYPH</name>
<dbReference type="Proteomes" id="UP000636264">
    <property type="component" value="Unassembled WGS sequence"/>
</dbReference>
<evidence type="ECO:0000313" key="5">
    <source>
        <dbReference type="EMBL" id="GGA68168.1"/>
    </source>
</evidence>
<dbReference type="PANTHER" id="PTHR33164">
    <property type="entry name" value="TRANSCRIPTIONAL REGULATOR, MARR FAMILY"/>
    <property type="match status" value="1"/>
</dbReference>
<dbReference type="InterPro" id="IPR036388">
    <property type="entry name" value="WH-like_DNA-bd_sf"/>
</dbReference>
<dbReference type="SUPFAM" id="SSF46785">
    <property type="entry name" value="Winged helix' DNA-binding domain"/>
    <property type="match status" value="1"/>
</dbReference>
<feature type="domain" description="HTH marR-type" evidence="4">
    <location>
        <begin position="21"/>
        <end position="156"/>
    </location>
</feature>
<protein>
    <recommendedName>
        <fullName evidence="4">HTH marR-type domain-containing protein</fullName>
    </recommendedName>
</protein>
<keyword evidence="3" id="KW-0804">Transcription</keyword>
<dbReference type="Gene3D" id="1.10.10.10">
    <property type="entry name" value="Winged helix-like DNA-binding domain superfamily/Winged helix DNA-binding domain"/>
    <property type="match status" value="1"/>
</dbReference>
<organism evidence="5 6">
    <name type="scientific">Nitratireductor aestuarii</name>
    <dbReference type="NCBI Taxonomy" id="1735103"/>
    <lineage>
        <taxon>Bacteria</taxon>
        <taxon>Pseudomonadati</taxon>
        <taxon>Pseudomonadota</taxon>
        <taxon>Alphaproteobacteria</taxon>
        <taxon>Hyphomicrobiales</taxon>
        <taxon>Phyllobacteriaceae</taxon>
        <taxon>Nitratireductor</taxon>
    </lineage>
</organism>
<dbReference type="GO" id="GO:0006950">
    <property type="term" value="P:response to stress"/>
    <property type="evidence" value="ECO:0007669"/>
    <property type="project" value="TreeGrafter"/>
</dbReference>
<dbReference type="InterPro" id="IPR036390">
    <property type="entry name" value="WH_DNA-bd_sf"/>
</dbReference>
<evidence type="ECO:0000259" key="4">
    <source>
        <dbReference type="PROSITE" id="PS50995"/>
    </source>
</evidence>
<dbReference type="GO" id="GO:0003700">
    <property type="term" value="F:DNA-binding transcription factor activity"/>
    <property type="evidence" value="ECO:0007669"/>
    <property type="project" value="InterPro"/>
</dbReference>
<dbReference type="InterPro" id="IPR039422">
    <property type="entry name" value="MarR/SlyA-like"/>
</dbReference>
<dbReference type="InterPro" id="IPR023187">
    <property type="entry name" value="Tscrpt_reg_MarR-type_CS"/>
</dbReference>
<keyword evidence="2" id="KW-0238">DNA-binding</keyword>
<keyword evidence="6" id="KW-1185">Reference proteome</keyword>
<evidence type="ECO:0000313" key="6">
    <source>
        <dbReference type="Proteomes" id="UP000636264"/>
    </source>
</evidence>
<dbReference type="AlphaFoldDB" id="A0A916RSJ2"/>
<evidence type="ECO:0000256" key="3">
    <source>
        <dbReference type="ARBA" id="ARBA00023163"/>
    </source>
</evidence>
<dbReference type="RefSeq" id="WP_188721154.1">
    <property type="nucleotide sequence ID" value="NZ_BMIF01000006.1"/>
</dbReference>
<dbReference type="PROSITE" id="PS01117">
    <property type="entry name" value="HTH_MARR_1"/>
    <property type="match status" value="1"/>
</dbReference>
<dbReference type="PRINTS" id="PR00598">
    <property type="entry name" value="HTHMARR"/>
</dbReference>
<dbReference type="EMBL" id="BMIF01000006">
    <property type="protein sequence ID" value="GGA68168.1"/>
    <property type="molecule type" value="Genomic_DNA"/>
</dbReference>
<dbReference type="PROSITE" id="PS50995">
    <property type="entry name" value="HTH_MARR_2"/>
    <property type="match status" value="1"/>
</dbReference>
<dbReference type="Pfam" id="PF12802">
    <property type="entry name" value="MarR_2"/>
    <property type="match status" value="1"/>
</dbReference>
<comment type="caution">
    <text evidence="5">The sequence shown here is derived from an EMBL/GenBank/DDBJ whole genome shotgun (WGS) entry which is preliminary data.</text>
</comment>